<reference evidence="4" key="1">
    <citation type="journal article" date="2019" name="Int. J. Syst. Evol. Microbiol.">
        <title>The Global Catalogue of Microorganisms (GCM) 10K type strain sequencing project: providing services to taxonomists for standard genome sequencing and annotation.</title>
        <authorList>
            <consortium name="The Broad Institute Genomics Platform"/>
            <consortium name="The Broad Institute Genome Sequencing Center for Infectious Disease"/>
            <person name="Wu L."/>
            <person name="Ma J."/>
        </authorList>
    </citation>
    <scope>NUCLEOTIDE SEQUENCE [LARGE SCALE GENOMIC DNA]</scope>
    <source>
        <strain evidence="4">JCM 12165</strain>
    </source>
</reference>
<dbReference type="EMBL" id="JBHUCP010000028">
    <property type="protein sequence ID" value="MFD1534094.1"/>
    <property type="molecule type" value="Genomic_DNA"/>
</dbReference>
<keyword evidence="2" id="KW-0503">Monooxygenase</keyword>
<evidence type="ECO:0000313" key="3">
    <source>
        <dbReference type="EMBL" id="MFD1534094.1"/>
    </source>
</evidence>
<keyword evidence="2" id="KW-0349">Heme</keyword>
<evidence type="ECO:0000313" key="4">
    <source>
        <dbReference type="Proteomes" id="UP001597145"/>
    </source>
</evidence>
<dbReference type="InterPro" id="IPR017972">
    <property type="entry name" value="Cyt_P450_CS"/>
</dbReference>
<protein>
    <submittedName>
        <fullName evidence="3">Cytochrome P450</fullName>
    </submittedName>
</protein>
<keyword evidence="4" id="KW-1185">Reference proteome</keyword>
<gene>
    <name evidence="3" type="ORF">ACFSCY_32220</name>
</gene>
<keyword evidence="2" id="KW-0560">Oxidoreductase</keyword>
<dbReference type="PROSITE" id="PS00086">
    <property type="entry name" value="CYTOCHROME_P450"/>
    <property type="match status" value="1"/>
</dbReference>
<evidence type="ECO:0000256" key="1">
    <source>
        <dbReference type="ARBA" id="ARBA00010617"/>
    </source>
</evidence>
<sequence>MTTAVPEINPADPAVLHDPVGTYDRAREQSALAQMPIPGFGALWLVTRHEDARAMLADPRFELNSGSFMRPPGIPEHCLAYMRTMSEMDGPEHARLRRLVSPAFTPRRAAEFRPRIEPIVDALLDALPEHAEDGTVDLLAHFARPLPIDVICELVGIPEQARPSWREYGAAVVGGMGPAFVAAVPAIIEDAKAAVARRRAEPADDLLSDLLRVQAEDGDRLSDSELVTLAFHLVLAGQTPTNLIANGVEALLTHPDQLAALRADPTLAPRAVEELLRWCGPQLLATPRYALEDVEIDGVLVRKGEPVAAALVSANRDPRAFPEADRLDITRPGGQAAHLGFSHGPHFCLGASLARVETEVAITALLRRYPGLALGVAPEDLQRAPDGGTWRLAALPVTL</sequence>
<dbReference type="SUPFAM" id="SSF48264">
    <property type="entry name" value="Cytochrome P450"/>
    <property type="match status" value="1"/>
</dbReference>
<dbReference type="Proteomes" id="UP001597145">
    <property type="component" value="Unassembled WGS sequence"/>
</dbReference>
<dbReference type="Pfam" id="PF00067">
    <property type="entry name" value="p450"/>
    <property type="match status" value="1"/>
</dbReference>
<organism evidence="3 4">
    <name type="scientific">Pseudonocardia aurantiaca</name>
    <dbReference type="NCBI Taxonomy" id="75290"/>
    <lineage>
        <taxon>Bacteria</taxon>
        <taxon>Bacillati</taxon>
        <taxon>Actinomycetota</taxon>
        <taxon>Actinomycetes</taxon>
        <taxon>Pseudonocardiales</taxon>
        <taxon>Pseudonocardiaceae</taxon>
        <taxon>Pseudonocardia</taxon>
    </lineage>
</organism>
<comment type="caution">
    <text evidence="3">The sequence shown here is derived from an EMBL/GenBank/DDBJ whole genome shotgun (WGS) entry which is preliminary data.</text>
</comment>
<dbReference type="InterPro" id="IPR001128">
    <property type="entry name" value="Cyt_P450"/>
</dbReference>
<dbReference type="InterPro" id="IPR036396">
    <property type="entry name" value="Cyt_P450_sf"/>
</dbReference>
<dbReference type="PANTHER" id="PTHR46696">
    <property type="entry name" value="P450, PUTATIVE (EUROFUNG)-RELATED"/>
    <property type="match status" value="1"/>
</dbReference>
<dbReference type="CDD" id="cd11029">
    <property type="entry name" value="CYP107-like"/>
    <property type="match status" value="1"/>
</dbReference>
<dbReference type="InterPro" id="IPR002397">
    <property type="entry name" value="Cyt_P450_B"/>
</dbReference>
<dbReference type="Gene3D" id="1.10.630.10">
    <property type="entry name" value="Cytochrome P450"/>
    <property type="match status" value="1"/>
</dbReference>
<dbReference type="RefSeq" id="WP_343974088.1">
    <property type="nucleotide sequence ID" value="NZ_BAAAJG010000005.1"/>
</dbReference>
<dbReference type="PANTHER" id="PTHR46696:SF1">
    <property type="entry name" value="CYTOCHROME P450 YJIB-RELATED"/>
    <property type="match status" value="1"/>
</dbReference>
<accession>A0ABW4FU90</accession>
<evidence type="ECO:0000256" key="2">
    <source>
        <dbReference type="RuleBase" id="RU000461"/>
    </source>
</evidence>
<keyword evidence="2" id="KW-0408">Iron</keyword>
<comment type="similarity">
    <text evidence="1 2">Belongs to the cytochrome P450 family.</text>
</comment>
<keyword evidence="2" id="KW-0479">Metal-binding</keyword>
<proteinExistence type="inferred from homology"/>
<dbReference type="PRINTS" id="PR00359">
    <property type="entry name" value="BP450"/>
</dbReference>
<name>A0ABW4FU90_9PSEU</name>